<dbReference type="Proteomes" id="UP000623687">
    <property type="component" value="Unassembled WGS sequence"/>
</dbReference>
<gene>
    <name evidence="2" type="ORF">PC9H_006967</name>
</gene>
<keyword evidence="3" id="KW-1185">Reference proteome</keyword>
<dbReference type="AlphaFoldDB" id="A0A8H6ZXN9"/>
<reference evidence="2" key="1">
    <citation type="submission" date="2019-07" db="EMBL/GenBank/DDBJ databases">
        <authorList>
            <person name="Palmer J.M."/>
        </authorList>
    </citation>
    <scope>NUCLEOTIDE SEQUENCE</scope>
    <source>
        <strain evidence="2">PC9</strain>
    </source>
</reference>
<dbReference type="VEuPathDB" id="FungiDB:PC9H_006967"/>
<evidence type="ECO:0000313" key="2">
    <source>
        <dbReference type="EMBL" id="KAF7431245.1"/>
    </source>
</evidence>
<dbReference type="GeneID" id="59376785"/>
<dbReference type="OrthoDB" id="10315889at2759"/>
<dbReference type="EMBL" id="JACETU010000004">
    <property type="protein sequence ID" value="KAF7431245.1"/>
    <property type="molecule type" value="Genomic_DNA"/>
</dbReference>
<comment type="caution">
    <text evidence="2">The sequence shown here is derived from an EMBL/GenBank/DDBJ whole genome shotgun (WGS) entry which is preliminary data.</text>
</comment>
<feature type="region of interest" description="Disordered" evidence="1">
    <location>
        <begin position="1"/>
        <end position="23"/>
    </location>
</feature>
<protein>
    <submittedName>
        <fullName evidence="2">Uncharacterized protein</fullName>
    </submittedName>
</protein>
<evidence type="ECO:0000313" key="3">
    <source>
        <dbReference type="Proteomes" id="UP000623687"/>
    </source>
</evidence>
<name>A0A8H6ZXN9_PLEOS</name>
<proteinExistence type="predicted"/>
<dbReference type="RefSeq" id="XP_036632523.1">
    <property type="nucleotide sequence ID" value="XM_036776504.1"/>
</dbReference>
<accession>A0A8H6ZXN9</accession>
<sequence>MPVDPSTKSKLKRRSSRRDIDEFKFDGTHARELEMKRNRGASSAPTKNMKIAEKVAGTSWNRGVVPNAGGAIIAPSLQRGPN</sequence>
<organism evidence="2 3">
    <name type="scientific">Pleurotus ostreatus</name>
    <name type="common">Oyster mushroom</name>
    <name type="synonym">White-rot fungus</name>
    <dbReference type="NCBI Taxonomy" id="5322"/>
    <lineage>
        <taxon>Eukaryota</taxon>
        <taxon>Fungi</taxon>
        <taxon>Dikarya</taxon>
        <taxon>Basidiomycota</taxon>
        <taxon>Agaricomycotina</taxon>
        <taxon>Agaricomycetes</taxon>
        <taxon>Agaricomycetidae</taxon>
        <taxon>Agaricales</taxon>
        <taxon>Pleurotineae</taxon>
        <taxon>Pleurotaceae</taxon>
        <taxon>Pleurotus</taxon>
    </lineage>
</organism>
<evidence type="ECO:0000256" key="1">
    <source>
        <dbReference type="SAM" id="MobiDB-lite"/>
    </source>
</evidence>